<protein>
    <submittedName>
        <fullName evidence="7">Thiamine pyrophosphate-binding protein</fullName>
    </submittedName>
</protein>
<dbReference type="Pfam" id="PF02775">
    <property type="entry name" value="TPP_enzyme_C"/>
    <property type="match status" value="1"/>
</dbReference>
<dbReference type="Gene3D" id="3.40.50.1220">
    <property type="entry name" value="TPP-binding domain"/>
    <property type="match status" value="1"/>
</dbReference>
<comment type="caution">
    <text evidence="7">The sequence shown here is derived from an EMBL/GenBank/DDBJ whole genome shotgun (WGS) entry which is preliminary data.</text>
</comment>
<evidence type="ECO:0000313" key="8">
    <source>
        <dbReference type="Proteomes" id="UP001200430"/>
    </source>
</evidence>
<organism evidence="7 8">
    <name type="scientific">Dethiosulfovibrio marinus</name>
    <dbReference type="NCBI Taxonomy" id="133532"/>
    <lineage>
        <taxon>Bacteria</taxon>
        <taxon>Thermotogati</taxon>
        <taxon>Synergistota</taxon>
        <taxon>Synergistia</taxon>
        <taxon>Synergistales</taxon>
        <taxon>Dethiosulfovibrionaceae</taxon>
        <taxon>Dethiosulfovibrio</taxon>
    </lineage>
</organism>
<name>A0ABS9EPC1_9BACT</name>
<dbReference type="CDD" id="cd07035">
    <property type="entry name" value="TPP_PYR_POX_like"/>
    <property type="match status" value="1"/>
</dbReference>
<comment type="similarity">
    <text evidence="1 3">Belongs to the TPP enzyme family.</text>
</comment>
<evidence type="ECO:0000313" key="7">
    <source>
        <dbReference type="EMBL" id="MCF4141663.1"/>
    </source>
</evidence>
<dbReference type="Gene3D" id="3.40.50.970">
    <property type="match status" value="2"/>
</dbReference>
<evidence type="ECO:0000256" key="2">
    <source>
        <dbReference type="ARBA" id="ARBA00023052"/>
    </source>
</evidence>
<keyword evidence="8" id="KW-1185">Reference proteome</keyword>
<dbReference type="SUPFAM" id="SSF52518">
    <property type="entry name" value="Thiamin diphosphate-binding fold (THDP-binding)"/>
    <property type="match status" value="2"/>
</dbReference>
<dbReference type="InterPro" id="IPR045229">
    <property type="entry name" value="TPP_enz"/>
</dbReference>
<sequence>MKASDWIARYLADIGVDTVFEMIGGMTTHMLDSIYREGRSRIVTVHHEQAGAIAACGWAQVKGLPGVALATSGPGAVNLLTGIGTCYFDSIPAVFLTGQVNRNELSTGLSMRQLGFQETDVVSMAKAVTKGAVQVTDPEDIPKIMDWAFKTAMEGRPGPVLIDIPMDVQRGEITEPYDAPELTEDPDKGSICGADRFLDRLKNALDKANRPLILVGSGVVRSGISEEVSSLVRKLKVPSVFSLMGKGTLKDCGELSVGMIGTYGNRWANYALARCDLLLVLGSRLDIRQTGVDTEGFTRQKEVFQVDIDPCEIEGRITATESLVADLRSLVPLMADKIMPAPSFDDWRSEISERRRLWDDTEELGRIEGINPNGFMRMLGLRSPDASAFVTDIGANQMWAAQSLDTDGRPFISSGGMGAMGYALPAAMGASIGFGQTPVVVVVGDGGMQCNIQELQTIVRNKLPLKIVVMDNGSLGMVRQFQEAYMGGRYPGTVWGYDAPDFCRVAEAYGIEARRVEDPAFVEDALAWLWRDPEKPSLLSVRILPGVGVAPKMAFGKGLDEMEPER</sequence>
<keyword evidence="2 3" id="KW-0786">Thiamine pyrophosphate</keyword>
<dbReference type="EMBL" id="JAKGUD010000002">
    <property type="protein sequence ID" value="MCF4141663.1"/>
    <property type="molecule type" value="Genomic_DNA"/>
</dbReference>
<reference evidence="7 8" key="1">
    <citation type="submission" date="2022-01" db="EMBL/GenBank/DDBJ databases">
        <title>Dethiosulfovibrio faecalis sp. nov., a novel proteolytic, non-sulfur-reducing bacterium isolated from a marine aquaculture solid waste bioreactor.</title>
        <authorList>
            <person name="Grabowski S."/>
            <person name="Apolinario E."/>
            <person name="Schneider N."/>
            <person name="Marshall C.W."/>
            <person name="Sowers K.R."/>
        </authorList>
    </citation>
    <scope>NUCLEOTIDE SEQUENCE [LARGE SCALE GENOMIC DNA]</scope>
    <source>
        <strain evidence="7 8">DSM 12537</strain>
    </source>
</reference>
<evidence type="ECO:0000256" key="1">
    <source>
        <dbReference type="ARBA" id="ARBA00007812"/>
    </source>
</evidence>
<evidence type="ECO:0000259" key="4">
    <source>
        <dbReference type="Pfam" id="PF00205"/>
    </source>
</evidence>
<dbReference type="PANTHER" id="PTHR18968:SF13">
    <property type="entry name" value="ACETOLACTATE SYNTHASE CATALYTIC SUBUNIT, MITOCHONDRIAL"/>
    <property type="match status" value="1"/>
</dbReference>
<feature type="domain" description="Thiamine pyrophosphate enzyme N-terminal TPP-binding" evidence="6">
    <location>
        <begin position="1"/>
        <end position="123"/>
    </location>
</feature>
<proteinExistence type="inferred from homology"/>
<accession>A0ABS9EPC1</accession>
<feature type="domain" description="Thiamine pyrophosphate enzyme TPP-binding" evidence="5">
    <location>
        <begin position="392"/>
        <end position="540"/>
    </location>
</feature>
<feature type="domain" description="Thiamine pyrophosphate enzyme central" evidence="4">
    <location>
        <begin position="199"/>
        <end position="330"/>
    </location>
</feature>
<evidence type="ECO:0000259" key="5">
    <source>
        <dbReference type="Pfam" id="PF02775"/>
    </source>
</evidence>
<evidence type="ECO:0000259" key="6">
    <source>
        <dbReference type="Pfam" id="PF02776"/>
    </source>
</evidence>
<evidence type="ECO:0000256" key="3">
    <source>
        <dbReference type="RuleBase" id="RU362132"/>
    </source>
</evidence>
<dbReference type="InterPro" id="IPR011766">
    <property type="entry name" value="TPP_enzyme_TPP-bd"/>
</dbReference>
<dbReference type="Proteomes" id="UP001200430">
    <property type="component" value="Unassembled WGS sequence"/>
</dbReference>
<dbReference type="InterPro" id="IPR012000">
    <property type="entry name" value="Thiamin_PyroP_enz_cen_dom"/>
</dbReference>
<dbReference type="InterPro" id="IPR029035">
    <property type="entry name" value="DHS-like_NAD/FAD-binding_dom"/>
</dbReference>
<gene>
    <name evidence="7" type="ORF">L2W38_02375</name>
</gene>
<dbReference type="InterPro" id="IPR029061">
    <property type="entry name" value="THDP-binding"/>
</dbReference>
<dbReference type="PANTHER" id="PTHR18968">
    <property type="entry name" value="THIAMINE PYROPHOSPHATE ENZYMES"/>
    <property type="match status" value="1"/>
</dbReference>
<dbReference type="InterPro" id="IPR012001">
    <property type="entry name" value="Thiamin_PyroP_enz_TPP-bd_dom"/>
</dbReference>
<dbReference type="Pfam" id="PF02776">
    <property type="entry name" value="TPP_enzyme_N"/>
    <property type="match status" value="1"/>
</dbReference>
<dbReference type="Pfam" id="PF00205">
    <property type="entry name" value="TPP_enzyme_M"/>
    <property type="match status" value="1"/>
</dbReference>
<dbReference type="RefSeq" id="WP_236098183.1">
    <property type="nucleotide sequence ID" value="NZ_JAKGUD010000002.1"/>
</dbReference>
<dbReference type="SUPFAM" id="SSF52467">
    <property type="entry name" value="DHS-like NAD/FAD-binding domain"/>
    <property type="match status" value="1"/>
</dbReference>